<evidence type="ECO:0000256" key="2">
    <source>
        <dbReference type="ARBA" id="ARBA00022448"/>
    </source>
</evidence>
<dbReference type="SMART" id="SM00382">
    <property type="entry name" value="AAA"/>
    <property type="match status" value="1"/>
</dbReference>
<keyword evidence="7 9" id="KW-1133">Transmembrane helix</keyword>
<dbReference type="InterPro" id="IPR027417">
    <property type="entry name" value="P-loop_NTPase"/>
</dbReference>
<dbReference type="InterPro" id="IPR036640">
    <property type="entry name" value="ABC1_TM_sf"/>
</dbReference>
<organism evidence="12 13">
    <name type="scientific">Aminicella lysinilytica</name>
    <dbReference type="NCBI Taxonomy" id="433323"/>
    <lineage>
        <taxon>Bacteria</taxon>
        <taxon>Bacillati</taxon>
        <taxon>Bacillota</taxon>
        <taxon>Clostridia</taxon>
        <taxon>Peptostreptococcales</taxon>
        <taxon>Anaerovoracaceae</taxon>
        <taxon>Aminicella</taxon>
    </lineage>
</organism>
<dbReference type="GO" id="GO:0016887">
    <property type="term" value="F:ATP hydrolysis activity"/>
    <property type="evidence" value="ECO:0007669"/>
    <property type="project" value="InterPro"/>
</dbReference>
<keyword evidence="2" id="KW-0813">Transport</keyword>
<dbReference type="GO" id="GO:0005524">
    <property type="term" value="F:ATP binding"/>
    <property type="evidence" value="ECO:0007669"/>
    <property type="project" value="UniProtKB-KW"/>
</dbReference>
<gene>
    <name evidence="12" type="ORF">EV211_1406</name>
</gene>
<keyword evidence="3" id="KW-1003">Cell membrane</keyword>
<keyword evidence="8 9" id="KW-0472">Membrane</keyword>
<evidence type="ECO:0000313" key="13">
    <source>
        <dbReference type="Proteomes" id="UP000295500"/>
    </source>
</evidence>
<dbReference type="InterPro" id="IPR003439">
    <property type="entry name" value="ABC_transporter-like_ATP-bd"/>
</dbReference>
<dbReference type="OrthoDB" id="9762778at2"/>
<dbReference type="PROSITE" id="PS50893">
    <property type="entry name" value="ABC_TRANSPORTER_2"/>
    <property type="match status" value="1"/>
</dbReference>
<evidence type="ECO:0000256" key="7">
    <source>
        <dbReference type="ARBA" id="ARBA00022989"/>
    </source>
</evidence>
<evidence type="ECO:0000256" key="9">
    <source>
        <dbReference type="SAM" id="Phobius"/>
    </source>
</evidence>
<dbReference type="PANTHER" id="PTHR43394:SF1">
    <property type="entry name" value="ATP-BINDING CASSETTE SUB-FAMILY B MEMBER 10, MITOCHONDRIAL"/>
    <property type="match status" value="1"/>
</dbReference>
<evidence type="ECO:0000313" key="12">
    <source>
        <dbReference type="EMBL" id="TDP50324.1"/>
    </source>
</evidence>
<dbReference type="PANTHER" id="PTHR43394">
    <property type="entry name" value="ATP-DEPENDENT PERMEASE MDL1, MITOCHONDRIAL"/>
    <property type="match status" value="1"/>
</dbReference>
<proteinExistence type="predicted"/>
<dbReference type="FunFam" id="3.40.50.300:FF:000854">
    <property type="entry name" value="Multidrug ABC transporter ATP-binding protein"/>
    <property type="match status" value="1"/>
</dbReference>
<dbReference type="InterPro" id="IPR039421">
    <property type="entry name" value="Type_1_exporter"/>
</dbReference>
<evidence type="ECO:0000256" key="8">
    <source>
        <dbReference type="ARBA" id="ARBA00023136"/>
    </source>
</evidence>
<feature type="domain" description="ABC transporter" evidence="10">
    <location>
        <begin position="343"/>
        <end position="577"/>
    </location>
</feature>
<dbReference type="Pfam" id="PF00005">
    <property type="entry name" value="ABC_tran"/>
    <property type="match status" value="1"/>
</dbReference>
<dbReference type="SUPFAM" id="SSF90123">
    <property type="entry name" value="ABC transporter transmembrane region"/>
    <property type="match status" value="1"/>
</dbReference>
<evidence type="ECO:0000259" key="10">
    <source>
        <dbReference type="PROSITE" id="PS50893"/>
    </source>
</evidence>
<feature type="transmembrane region" description="Helical" evidence="9">
    <location>
        <begin position="288"/>
        <end position="307"/>
    </location>
</feature>
<feature type="domain" description="ABC transmembrane type-1" evidence="11">
    <location>
        <begin position="35"/>
        <end position="311"/>
    </location>
</feature>
<feature type="transmembrane region" description="Helical" evidence="9">
    <location>
        <begin position="20"/>
        <end position="44"/>
    </location>
</feature>
<evidence type="ECO:0000259" key="11">
    <source>
        <dbReference type="PROSITE" id="PS50929"/>
    </source>
</evidence>
<dbReference type="EMBL" id="SNXO01000040">
    <property type="protein sequence ID" value="TDP50324.1"/>
    <property type="molecule type" value="Genomic_DNA"/>
</dbReference>
<feature type="transmembrane region" description="Helical" evidence="9">
    <location>
        <begin position="253"/>
        <end position="276"/>
    </location>
</feature>
<keyword evidence="5" id="KW-0547">Nucleotide-binding</keyword>
<feature type="transmembrane region" description="Helical" evidence="9">
    <location>
        <begin position="142"/>
        <end position="163"/>
    </location>
</feature>
<dbReference type="Pfam" id="PF00664">
    <property type="entry name" value="ABC_membrane"/>
    <property type="match status" value="1"/>
</dbReference>
<dbReference type="Proteomes" id="UP000295500">
    <property type="component" value="Unassembled WGS sequence"/>
</dbReference>
<comment type="subcellular location">
    <subcellularLocation>
        <location evidence="1">Cell membrane</location>
        <topology evidence="1">Multi-pass membrane protein</topology>
    </subcellularLocation>
</comment>
<dbReference type="AlphaFoldDB" id="A0A4R6PYT7"/>
<dbReference type="PROSITE" id="PS50929">
    <property type="entry name" value="ABC_TM1F"/>
    <property type="match status" value="1"/>
</dbReference>
<accession>A0A4R6PYT7</accession>
<dbReference type="Gene3D" id="1.20.1560.10">
    <property type="entry name" value="ABC transporter type 1, transmembrane domain"/>
    <property type="match status" value="1"/>
</dbReference>
<name>A0A4R6PYT7_9FIRM</name>
<dbReference type="InterPro" id="IPR003593">
    <property type="entry name" value="AAA+_ATPase"/>
</dbReference>
<evidence type="ECO:0000256" key="6">
    <source>
        <dbReference type="ARBA" id="ARBA00022840"/>
    </source>
</evidence>
<evidence type="ECO:0000256" key="4">
    <source>
        <dbReference type="ARBA" id="ARBA00022692"/>
    </source>
</evidence>
<dbReference type="GO" id="GO:0005886">
    <property type="term" value="C:plasma membrane"/>
    <property type="evidence" value="ECO:0007669"/>
    <property type="project" value="UniProtKB-SubCell"/>
</dbReference>
<feature type="transmembrane region" description="Helical" evidence="9">
    <location>
        <begin position="169"/>
        <end position="190"/>
    </location>
</feature>
<comment type="caution">
    <text evidence="12">The sequence shown here is derived from an EMBL/GenBank/DDBJ whole genome shotgun (WGS) entry which is preliminary data.</text>
</comment>
<keyword evidence="6 12" id="KW-0067">ATP-binding</keyword>
<sequence>MDDNKTVKQITSNKGSWKRFGYVLSHARLPWIWIVVVLIVSLAATKLELLLPQYTSNLLNGDTSAHMIKLALFSAGALFVVTFASNLVQGIGEVSITRNLRSVVWKRILGTKPSGFGDTQPGEIISRVTTDTEVIGLFIIKILYVMIPSIYFAVSVIITLYGINHTMLYWMLACIPFSVAATVVWGRYNFSVQVKVYERISNLTHYLSDRITKMPLIKSYGTEEEEVAKGEEPIEGMYKARVEAQKVMCAGNIAFNVIMGYIPNVILMLLGASLIGKGQLSFGDWVMFFMYTSRMTASISVVIFEWADIKGTQGAIMRVSGIMMNPSEFDETYPEKGAPEGDIELRDLQFSYGTKEIFENLTMTIKEGKKTVLVGGSGSGKTTLLKLLERFYDVGDGQILFNGKDINTYDIAATRKAISYISQDAPMLGDTVREAVTYGVGRTVTDEEIVQALEAASAWDFVQKMPAGIDSSIGDYGCRLSGGQRQKIALTRGLLRNSRYVLLDESTSSMDACSALNVQKAIDNYIQGRTCIMISNNVSIVMEADEVIVLKDGGVEAVGDHESLLRDSATYREFCSQGRECQL</sequence>
<evidence type="ECO:0000256" key="3">
    <source>
        <dbReference type="ARBA" id="ARBA00022475"/>
    </source>
</evidence>
<dbReference type="RefSeq" id="WP_133529119.1">
    <property type="nucleotide sequence ID" value="NZ_SNXO01000040.1"/>
</dbReference>
<dbReference type="GO" id="GO:0015421">
    <property type="term" value="F:ABC-type oligopeptide transporter activity"/>
    <property type="evidence" value="ECO:0007669"/>
    <property type="project" value="TreeGrafter"/>
</dbReference>
<keyword evidence="13" id="KW-1185">Reference proteome</keyword>
<reference evidence="12 13" key="1">
    <citation type="submission" date="2019-03" db="EMBL/GenBank/DDBJ databases">
        <title>Genomic Encyclopedia of Type Strains, Phase IV (KMG-IV): sequencing the most valuable type-strain genomes for metagenomic binning, comparative biology and taxonomic classification.</title>
        <authorList>
            <person name="Goeker M."/>
        </authorList>
    </citation>
    <scope>NUCLEOTIDE SEQUENCE [LARGE SCALE GENOMIC DNA]</scope>
    <source>
        <strain evidence="12 13">DSM 28287</strain>
    </source>
</reference>
<keyword evidence="4 9" id="KW-0812">Transmembrane</keyword>
<evidence type="ECO:0000256" key="1">
    <source>
        <dbReference type="ARBA" id="ARBA00004651"/>
    </source>
</evidence>
<evidence type="ECO:0000256" key="5">
    <source>
        <dbReference type="ARBA" id="ARBA00022741"/>
    </source>
</evidence>
<feature type="transmembrane region" description="Helical" evidence="9">
    <location>
        <begin position="64"/>
        <end position="88"/>
    </location>
</feature>
<dbReference type="SUPFAM" id="SSF52540">
    <property type="entry name" value="P-loop containing nucleoside triphosphate hydrolases"/>
    <property type="match status" value="1"/>
</dbReference>
<dbReference type="InterPro" id="IPR011527">
    <property type="entry name" value="ABC1_TM_dom"/>
</dbReference>
<dbReference type="Gene3D" id="3.40.50.300">
    <property type="entry name" value="P-loop containing nucleotide triphosphate hydrolases"/>
    <property type="match status" value="1"/>
</dbReference>
<protein>
    <submittedName>
        <fullName evidence="12">ATP-binding cassette subfamily B protein AbcA/BmrA</fullName>
    </submittedName>
</protein>